<feature type="domain" description="HpaB/PvcC/4-BUDH C-terminal" evidence="5">
    <location>
        <begin position="280"/>
        <end position="475"/>
    </location>
</feature>
<feature type="domain" description="HpaB/PvcC/4-BUDH N-terminal" evidence="6">
    <location>
        <begin position="5"/>
        <end position="270"/>
    </location>
</feature>
<dbReference type="Pfam" id="PF03241">
    <property type="entry name" value="HpaB"/>
    <property type="match status" value="1"/>
</dbReference>
<dbReference type="PANTHER" id="PTHR36117:SF3">
    <property type="entry name" value="4-HYDROXYPHENYLACETATE 3-MONOOXYGENASE-RELATED"/>
    <property type="match status" value="1"/>
</dbReference>
<dbReference type="SUPFAM" id="SSF47203">
    <property type="entry name" value="Acyl-CoA dehydrogenase C-terminal domain-like"/>
    <property type="match status" value="1"/>
</dbReference>
<name>A0A4Q9GSP0_9HYPH</name>
<dbReference type="InterPro" id="IPR024674">
    <property type="entry name" value="HpaB/PvcC/4-BUDH_N"/>
</dbReference>
<evidence type="ECO:0000256" key="2">
    <source>
        <dbReference type="ARBA" id="ARBA00022827"/>
    </source>
</evidence>
<dbReference type="Gene3D" id="1.20.140.10">
    <property type="entry name" value="Butyryl-CoA Dehydrogenase, subunit A, domain 3"/>
    <property type="match status" value="1"/>
</dbReference>
<evidence type="ECO:0000259" key="5">
    <source>
        <dbReference type="Pfam" id="PF03241"/>
    </source>
</evidence>
<evidence type="ECO:0000256" key="4">
    <source>
        <dbReference type="PIRSR" id="PIRSR000331-2"/>
    </source>
</evidence>
<keyword evidence="7" id="KW-0503">Monooxygenase</keyword>
<keyword evidence="1" id="KW-0285">Flavoprotein</keyword>
<feature type="binding site" evidence="4">
    <location>
        <begin position="152"/>
        <end position="155"/>
    </location>
    <ligand>
        <name>FAD</name>
        <dbReference type="ChEBI" id="CHEBI:57692"/>
    </ligand>
</feature>
<dbReference type="SUPFAM" id="SSF56645">
    <property type="entry name" value="Acyl-CoA dehydrogenase NM domain-like"/>
    <property type="match status" value="1"/>
</dbReference>
<dbReference type="InterPro" id="IPR009100">
    <property type="entry name" value="AcylCoA_DH/oxidase_NM_dom_sf"/>
</dbReference>
<dbReference type="EMBL" id="SIUB01000001">
    <property type="protein sequence ID" value="TBN55220.1"/>
    <property type="molecule type" value="Genomic_DNA"/>
</dbReference>
<dbReference type="PANTHER" id="PTHR36117">
    <property type="entry name" value="4-HYDROXYPHENYLACETATE 3-MONOOXYGENASE-RELATED"/>
    <property type="match status" value="1"/>
</dbReference>
<comment type="caution">
    <text evidence="7">The sequence shown here is derived from an EMBL/GenBank/DDBJ whole genome shotgun (WGS) entry which is preliminary data.</text>
</comment>
<keyword evidence="8" id="KW-1185">Reference proteome</keyword>
<proteinExistence type="predicted"/>
<evidence type="ECO:0000256" key="1">
    <source>
        <dbReference type="ARBA" id="ARBA00022630"/>
    </source>
</evidence>
<protein>
    <submittedName>
        <fullName evidence="7">4-hydroxyphenylacetate 3-monooxygenase</fullName>
    </submittedName>
</protein>
<evidence type="ECO:0000256" key="3">
    <source>
        <dbReference type="ARBA" id="ARBA00023002"/>
    </source>
</evidence>
<dbReference type="InterPro" id="IPR046373">
    <property type="entry name" value="Acyl-CoA_Oxase/DH_mid-dom_sf"/>
</dbReference>
<dbReference type="Gene3D" id="2.40.110.10">
    <property type="entry name" value="Butyryl-CoA Dehydrogenase, subunit A, domain 2"/>
    <property type="match status" value="1"/>
</dbReference>
<dbReference type="InterPro" id="IPR036250">
    <property type="entry name" value="AcylCo_DH-like_C"/>
</dbReference>
<evidence type="ECO:0000313" key="7">
    <source>
        <dbReference type="EMBL" id="TBN55220.1"/>
    </source>
</evidence>
<gene>
    <name evidence="7" type="ORF">EYR15_03560</name>
</gene>
<sequence>MMRSGSDYLRALDDGRCIFLNGGRISNVAEHGAFRGAARSVANLYDFQARPENVERSTFETPTGARVSRAWQMPTSYGELVQRREALVAWAELHHGFMGRSPDHVASTIACMAASAEVYRRHEGGRADAVLDYYAYARDQDLYLSYVIIDPQGDRSKAASEGGNGEVAVRIVDEDPGGVTIRGAKMLGTGAALSDEVLVTTLRPLGADEARFAFTAAVPIAAAGVKLMSRRSYEQAATSAFDYPLSSRFDENDALLYFDDVKVPWDRIFVHRGVAAQLAQWHEAPVHAFQNYQAEIRLMVKLRFLIGLAHKITETIGTSNMPSVRQTLGELAADCSMIEAFVYGMEAKGSFYGPYFMPDRGLLYAAQVHGQALYPRVIQALRELSGGGVIMLPSSVEDFGDPEIARLIGRTQHSPAFSSDERVQLFKLAWDAIGSEFASRHVQYETFYSGPRHVVAGMSYRTFDWACATGAVERFFQSYGLAERAPDAPLMAAAS</sequence>
<dbReference type="GO" id="GO:0004497">
    <property type="term" value="F:monooxygenase activity"/>
    <property type="evidence" value="ECO:0007669"/>
    <property type="project" value="UniProtKB-KW"/>
</dbReference>
<dbReference type="InterPro" id="IPR004925">
    <property type="entry name" value="HpaB/PvcC/4-BUDH"/>
</dbReference>
<feature type="binding site" evidence="4">
    <location>
        <position position="189"/>
    </location>
    <ligand>
        <name>FAD</name>
        <dbReference type="ChEBI" id="CHEBI:57692"/>
    </ligand>
</feature>
<organism evidence="7 8">
    <name type="scientific">Hansschlegelia quercus</name>
    <dbReference type="NCBI Taxonomy" id="2528245"/>
    <lineage>
        <taxon>Bacteria</taxon>
        <taxon>Pseudomonadati</taxon>
        <taxon>Pseudomonadota</taxon>
        <taxon>Alphaproteobacteria</taxon>
        <taxon>Hyphomicrobiales</taxon>
        <taxon>Methylopilaceae</taxon>
        <taxon>Hansschlegelia</taxon>
    </lineage>
</organism>
<dbReference type="Pfam" id="PF11794">
    <property type="entry name" value="HpaB_N"/>
    <property type="match status" value="1"/>
</dbReference>
<accession>A0A4Q9GSP0</accession>
<reference evidence="7 8" key="1">
    <citation type="submission" date="2019-02" db="EMBL/GenBank/DDBJ databases">
        <title>Hansschlegelia quercus sp. nov., a novel methylotrophic bacterium from buds of oak (Quercus robur L.).</title>
        <authorList>
            <person name="Agafonova N.V."/>
            <person name="Kaparullina E.N."/>
            <person name="Grouzdev D.S."/>
            <person name="Doronina N.V."/>
        </authorList>
    </citation>
    <scope>NUCLEOTIDE SEQUENCE [LARGE SCALE GENOMIC DNA]</scope>
    <source>
        <strain evidence="7 8">Dub</strain>
    </source>
</reference>
<evidence type="ECO:0000259" key="6">
    <source>
        <dbReference type="Pfam" id="PF11794"/>
    </source>
</evidence>
<dbReference type="InterPro" id="IPR024719">
    <property type="entry name" value="HpaB/PvcC/4-BUDH_C"/>
</dbReference>
<evidence type="ECO:0000313" key="8">
    <source>
        <dbReference type="Proteomes" id="UP000291613"/>
    </source>
</evidence>
<dbReference type="OrthoDB" id="7233724at2"/>
<dbReference type="AlphaFoldDB" id="A0A4Q9GSP0"/>
<keyword evidence="3" id="KW-0560">Oxidoreductase</keyword>
<dbReference type="Proteomes" id="UP000291613">
    <property type="component" value="Unassembled WGS sequence"/>
</dbReference>
<dbReference type="GO" id="GO:0016627">
    <property type="term" value="F:oxidoreductase activity, acting on the CH-CH group of donors"/>
    <property type="evidence" value="ECO:0007669"/>
    <property type="project" value="InterPro"/>
</dbReference>
<dbReference type="PIRSF" id="PIRSF000331">
    <property type="entry name" value="HpaA_HpaB"/>
    <property type="match status" value="1"/>
</dbReference>
<keyword evidence="2 4" id="KW-0274">FAD</keyword>
<dbReference type="Gene3D" id="1.10.3140.10">
    <property type="entry name" value="4-hydroxybutyryl-coa dehydratase, domain 1"/>
    <property type="match status" value="1"/>
</dbReference>